<evidence type="ECO:0000313" key="1">
    <source>
        <dbReference type="EMBL" id="OHV29332.1"/>
    </source>
</evidence>
<sequence length="319" mass="34165">MAKVVVAGGGISGIACARELRVRGIDAEVRDRGRVVGGRMASRWIDGRIVDSGASYFTARDPEFLEVVEDWLARGLVRPWTSRFPVVDGPSVTISPASPGPLRYAAPRGIRSLVVDLASRGGVPVAQSAPIRMVRPGPVVDGEAVDAAVLAMPDPQALRHLAPELGAERAVLLGREWMPVLALLAGWGTRGWSPIDGAFVHEDPTIAWIADDGRRRGDNAPVLVAHSTSDFAVGRLADPPAAAAELTGALRRLLAIPTEPDWTYVQRWTFARPALPREETFFFGDARVGLAGDSWGRPRVETAWRSGIDLARAIVSALA</sequence>
<dbReference type="PANTHER" id="PTHR16128">
    <property type="entry name" value="FAD/NAD(P)-BINDING OXIDOREDUCTASE FAMILY PROTEIN"/>
    <property type="match status" value="1"/>
</dbReference>
<dbReference type="PROSITE" id="PS51257">
    <property type="entry name" value="PROKAR_LIPOPROTEIN"/>
    <property type="match status" value="1"/>
</dbReference>
<organism evidence="1 2">
    <name type="scientific">Parafrankia colletiae</name>
    <dbReference type="NCBI Taxonomy" id="573497"/>
    <lineage>
        <taxon>Bacteria</taxon>
        <taxon>Bacillati</taxon>
        <taxon>Actinomycetota</taxon>
        <taxon>Actinomycetes</taxon>
        <taxon>Frankiales</taxon>
        <taxon>Frankiaceae</taxon>
        <taxon>Parafrankia</taxon>
    </lineage>
</organism>
<proteinExistence type="predicted"/>
<dbReference type="AlphaFoldDB" id="A0A1S1Q8A5"/>
<accession>A0A1S1Q8A5</accession>
<dbReference type="SUPFAM" id="SSF51905">
    <property type="entry name" value="FAD/NAD(P)-binding domain"/>
    <property type="match status" value="1"/>
</dbReference>
<evidence type="ECO:0000313" key="2">
    <source>
        <dbReference type="Proteomes" id="UP000179627"/>
    </source>
</evidence>
<comment type="caution">
    <text evidence="1">The sequence shown here is derived from an EMBL/GenBank/DDBJ whole genome shotgun (WGS) entry which is preliminary data.</text>
</comment>
<reference evidence="2" key="1">
    <citation type="submission" date="2016-07" db="EMBL/GenBank/DDBJ databases">
        <title>Sequence Frankia sp. strain CcI1.17.</title>
        <authorList>
            <person name="Ghodhbane-Gtari F."/>
            <person name="Swanson E."/>
            <person name="Gueddou A."/>
            <person name="Morris K."/>
            <person name="Hezbri K."/>
            <person name="Ktari A."/>
            <person name="Nouioui I."/>
            <person name="Abebe-Akele F."/>
            <person name="Simpson S."/>
            <person name="Thomas K."/>
            <person name="Gtari M."/>
            <person name="Tisa L.S."/>
            <person name="Hurst S."/>
        </authorList>
    </citation>
    <scope>NUCLEOTIDE SEQUENCE [LARGE SCALE GENOMIC DNA]</scope>
    <source>
        <strain evidence="2">Cc1.17</strain>
    </source>
</reference>
<dbReference type="Gene3D" id="3.50.50.60">
    <property type="entry name" value="FAD/NAD(P)-binding domain"/>
    <property type="match status" value="1"/>
</dbReference>
<dbReference type="Pfam" id="PF13450">
    <property type="entry name" value="NAD_binding_8"/>
    <property type="match status" value="1"/>
</dbReference>
<dbReference type="PANTHER" id="PTHR16128:SF5">
    <property type="entry name" value="FAD_NAD(P)-BINDING OXIDOREDUCTASE FAMILY PROTEIN"/>
    <property type="match status" value="1"/>
</dbReference>
<protein>
    <submittedName>
        <fullName evidence="1">NADP transhydrogenase subunit alpha</fullName>
    </submittedName>
</protein>
<dbReference type="Proteomes" id="UP000179627">
    <property type="component" value="Unassembled WGS sequence"/>
</dbReference>
<dbReference type="RefSeq" id="WP_071090949.1">
    <property type="nucleotide sequence ID" value="NZ_MBLM01000163.1"/>
</dbReference>
<name>A0A1S1Q8A5_9ACTN</name>
<dbReference type="OrthoDB" id="5792777at2"/>
<dbReference type="Gene3D" id="3.90.660.10">
    <property type="match status" value="1"/>
</dbReference>
<gene>
    <name evidence="1" type="ORF">CC117_08190</name>
</gene>
<dbReference type="EMBL" id="MBLM01000163">
    <property type="protein sequence ID" value="OHV29332.1"/>
    <property type="molecule type" value="Genomic_DNA"/>
</dbReference>
<keyword evidence="2" id="KW-1185">Reference proteome</keyword>
<dbReference type="InterPro" id="IPR036188">
    <property type="entry name" value="FAD/NAD-bd_sf"/>
</dbReference>